<dbReference type="GO" id="GO:0007165">
    <property type="term" value="P:signal transduction"/>
    <property type="evidence" value="ECO:0007669"/>
    <property type="project" value="InterPro"/>
</dbReference>
<organism evidence="2 3">
    <name type="scientific">Roseinatronobacter bogoriensis subsp. barguzinensis</name>
    <dbReference type="NCBI Taxonomy" id="441209"/>
    <lineage>
        <taxon>Bacteria</taxon>
        <taxon>Pseudomonadati</taxon>
        <taxon>Pseudomonadota</taxon>
        <taxon>Alphaproteobacteria</taxon>
        <taxon>Rhodobacterales</taxon>
        <taxon>Paracoccaceae</taxon>
        <taxon>Roseinatronobacter</taxon>
    </lineage>
</organism>
<keyword evidence="3" id="KW-1185">Reference proteome</keyword>
<gene>
    <name evidence="2" type="ORF">BG454_01165</name>
</gene>
<protein>
    <submittedName>
        <fullName evidence="2">Toll/interleukin-1 receptor domain-containing protein</fullName>
    </submittedName>
</protein>
<proteinExistence type="predicted"/>
<dbReference type="KEGG" id="rbg:BG454_01165"/>
<dbReference type="Gene3D" id="3.40.50.10140">
    <property type="entry name" value="Toll/interleukin-1 receptor homology (TIR) domain"/>
    <property type="match status" value="1"/>
</dbReference>
<evidence type="ECO:0000313" key="2">
    <source>
        <dbReference type="EMBL" id="ATX64614.1"/>
    </source>
</evidence>
<name>A0A2K8K581_9RHOB</name>
<dbReference type="SUPFAM" id="SSF52200">
    <property type="entry name" value="Toll/Interleukin receptor TIR domain"/>
    <property type="match status" value="1"/>
</dbReference>
<dbReference type="EMBL" id="CP024899">
    <property type="protein sequence ID" value="ATX64614.1"/>
    <property type="molecule type" value="Genomic_DNA"/>
</dbReference>
<keyword evidence="2" id="KW-0675">Receptor</keyword>
<dbReference type="STRING" id="441209.GCA_001870665_01002"/>
<dbReference type="AlphaFoldDB" id="A0A2K8K581"/>
<sequence>MKSVTTPKVFISYAHLDEPEFPGRDEVKWLTYVDSHLGPLKNTAQVVPWADVDLHGSQDWEARILAAIDACDIFILLVSPNALRSPFITQKEVPRILDRQRQNNSTEAPAFYPILITPCGGLDGFEWLRTPNMRPKGRKALSEYERTAGKNERDTVMASIVDDLAKLAKGLRTDQVQIVTPPKTHPKPRRAPTDLGTDMSPVSGNYGLSPAQQSQGTSGLDPVLREVLLYLAFTGLSRITTKHGTLVFTIRQALLHTTVTGGRIATTRRAFPEGWNGPNAQVTRIGGGQAHEILRIDADDGLEGQVLAARGDSGHLRIFDVVPTGDTIAISGEIQVNYEAVDIDFDASEMPRKRQKTKSARRKQTEAELAKLILEECGLTRLPLEGHFE</sequence>
<feature type="domain" description="TIR" evidence="1">
    <location>
        <begin position="5"/>
        <end position="145"/>
    </location>
</feature>
<evidence type="ECO:0000313" key="3">
    <source>
        <dbReference type="Proteomes" id="UP000228948"/>
    </source>
</evidence>
<dbReference type="Pfam" id="PF13676">
    <property type="entry name" value="TIR_2"/>
    <property type="match status" value="1"/>
</dbReference>
<dbReference type="PROSITE" id="PS50104">
    <property type="entry name" value="TIR"/>
    <property type="match status" value="1"/>
</dbReference>
<dbReference type="InterPro" id="IPR035897">
    <property type="entry name" value="Toll_tir_struct_dom_sf"/>
</dbReference>
<evidence type="ECO:0000259" key="1">
    <source>
        <dbReference type="PROSITE" id="PS50104"/>
    </source>
</evidence>
<accession>A0A2K8K581</accession>
<dbReference type="Proteomes" id="UP000228948">
    <property type="component" value="Chromosome"/>
</dbReference>
<dbReference type="InterPro" id="IPR000157">
    <property type="entry name" value="TIR_dom"/>
</dbReference>
<reference evidence="2 3" key="1">
    <citation type="submission" date="2017-11" db="EMBL/GenBank/DDBJ databases">
        <title>Revised Sequence and Annotation of the Rhodobaca barguzinensis strain alga05 Genome.</title>
        <authorList>
            <person name="Kopejtka K."/>
            <person name="Tomasch J.M."/>
            <person name="Bunk B."/>
            <person name="Koblizek M."/>
        </authorList>
    </citation>
    <scope>NUCLEOTIDE SEQUENCE [LARGE SCALE GENOMIC DNA]</scope>
    <source>
        <strain evidence="3">alga05</strain>
    </source>
</reference>